<feature type="domain" description="RNA polymerase sigma factor 54 core-binding" evidence="10">
    <location>
        <begin position="74"/>
        <end position="258"/>
    </location>
</feature>
<dbReference type="Pfam" id="PF04963">
    <property type="entry name" value="Sigma54_CBD"/>
    <property type="match status" value="1"/>
</dbReference>
<sequence>MELVLQQKQTLNLKMTTELRQAIQLLQYSTYELYQFIQEQQLENPLIELKEKVPDSFYTNKINKAVHTDPLDFIATNDKGMREHLIEQTQWLSINEKEKKLIHYLILNLDENGYLPLQVDVIATELCLNEKQVNKGIKLLQQLEPVGVGARNLKECLLLQVKFYYPEKAQLACVIEEYLDLLANKKWNEIASHMNITLSEVKVIHDLIQNLDPKPCTSISNSRADYLNPDIIVEQKGDGYVAYLNDAYLPEIRVSSQYTDFKTGNNELSTYIQGHFKSYQWLLSSIEQRRSTILKVVNVILRRQHNFFMNGFTELQPLTLKEVADEIEMHESTVSRATMNKVIQTPGGSFDIRKLFNSKLSSDDGNHASQAKVKLLLKDFVEKESKQKPFSDQKIAYYFKTKKGISISRRTVAKYREELKIPSSSKRKEIDLG</sequence>
<keyword evidence="3" id="KW-0808">Transferase</keyword>
<keyword evidence="6" id="KW-0731">Sigma factor</keyword>
<keyword evidence="7" id="KW-0238">DNA-binding</keyword>
<dbReference type="AlphaFoldDB" id="A0A221MEX9"/>
<accession>A0A221MEX9</accession>
<dbReference type="InterPro" id="IPR038709">
    <property type="entry name" value="RpoN_core-bd_sf"/>
</dbReference>
<dbReference type="InterPro" id="IPR000394">
    <property type="entry name" value="RNA_pol_sigma_54"/>
</dbReference>
<proteinExistence type="inferred from homology"/>
<dbReference type="GO" id="GO:0016987">
    <property type="term" value="F:sigma factor activity"/>
    <property type="evidence" value="ECO:0007669"/>
    <property type="project" value="UniProtKB-KW"/>
</dbReference>
<dbReference type="InterPro" id="IPR007046">
    <property type="entry name" value="RNA_pol_sigma_54_core-bd"/>
</dbReference>
<dbReference type="PIRSF" id="PIRSF000774">
    <property type="entry name" value="RpoN"/>
    <property type="match status" value="1"/>
</dbReference>
<dbReference type="NCBIfam" id="TIGR02395">
    <property type="entry name" value="rpoN_sigma"/>
    <property type="match status" value="1"/>
</dbReference>
<reference evidence="11 12" key="1">
    <citation type="journal article" date="2003" name="Int. J. Syst. Evol. Microbiol.">
        <title>Virgibacillus carmonensis sp. nov., Virgibacillus necropolis sp. nov. and Virgibacillus picturae sp. nov., three novel species isolated from deteriorated mural paintings, transfer of the species of the genus salibacillus to Virgibacillus, as Virgibacillus marismortui comb. nov. and Virgibacillus salexigens comb. nov., and emended description of the genus Virgibacillus.</title>
        <authorList>
            <person name="Heyrman J."/>
            <person name="Logan N.A."/>
            <person name="Busse H.J."/>
            <person name="Balcaen A."/>
            <person name="Lebbe L."/>
            <person name="Rodriguez-Diaz M."/>
            <person name="Swings J."/>
            <person name="De Vos P."/>
        </authorList>
    </citation>
    <scope>NUCLEOTIDE SEQUENCE [LARGE SCALE GENOMIC DNA]</scope>
    <source>
        <strain evidence="11 12">LMG 19488</strain>
    </source>
</reference>
<dbReference type="InterPro" id="IPR007634">
    <property type="entry name" value="RNA_pol_sigma_54_DNA-bd"/>
</dbReference>
<evidence type="ECO:0000256" key="7">
    <source>
        <dbReference type="ARBA" id="ARBA00023125"/>
    </source>
</evidence>
<evidence type="ECO:0000313" key="11">
    <source>
        <dbReference type="EMBL" id="ASN06129.1"/>
    </source>
</evidence>
<protein>
    <submittedName>
        <fullName evidence="11">RNA polymerase sigma-54 factor</fullName>
    </submittedName>
</protein>
<dbReference type="OrthoDB" id="9814402at2"/>
<dbReference type="EMBL" id="CP022437">
    <property type="protein sequence ID" value="ASN06129.1"/>
    <property type="molecule type" value="Genomic_DNA"/>
</dbReference>
<dbReference type="Gene3D" id="1.10.10.60">
    <property type="entry name" value="Homeodomain-like"/>
    <property type="match status" value="1"/>
</dbReference>
<evidence type="ECO:0000256" key="3">
    <source>
        <dbReference type="ARBA" id="ARBA00022679"/>
    </source>
</evidence>
<dbReference type="PRINTS" id="PR00045">
    <property type="entry name" value="SIGMA54FCT"/>
</dbReference>
<dbReference type="PANTHER" id="PTHR32248">
    <property type="entry name" value="RNA POLYMERASE SIGMA-54 FACTOR"/>
    <property type="match status" value="1"/>
</dbReference>
<dbReference type="RefSeq" id="WP_089533018.1">
    <property type="nucleotide sequence ID" value="NZ_CP022437.1"/>
</dbReference>
<evidence type="ECO:0000256" key="2">
    <source>
        <dbReference type="ARBA" id="ARBA00022478"/>
    </source>
</evidence>
<dbReference type="GO" id="GO:0006352">
    <property type="term" value="P:DNA-templated transcription initiation"/>
    <property type="evidence" value="ECO:0007669"/>
    <property type="project" value="InterPro"/>
</dbReference>
<dbReference type="PROSITE" id="PS00717">
    <property type="entry name" value="SIGMA54_1"/>
    <property type="match status" value="1"/>
</dbReference>
<dbReference type="PROSITE" id="PS50044">
    <property type="entry name" value="SIGMA54_3"/>
    <property type="match status" value="1"/>
</dbReference>
<dbReference type="GO" id="GO:0003677">
    <property type="term" value="F:DNA binding"/>
    <property type="evidence" value="ECO:0007669"/>
    <property type="project" value="UniProtKB-KW"/>
</dbReference>
<evidence type="ECO:0000259" key="9">
    <source>
        <dbReference type="Pfam" id="PF04552"/>
    </source>
</evidence>
<evidence type="ECO:0000256" key="6">
    <source>
        <dbReference type="ARBA" id="ARBA00023082"/>
    </source>
</evidence>
<keyword evidence="5" id="KW-0805">Transcription regulation</keyword>
<keyword evidence="12" id="KW-1185">Reference proteome</keyword>
<feature type="domain" description="RNA polymerase sigma factor 54 DNA-binding" evidence="9">
    <location>
        <begin position="270"/>
        <end position="428"/>
    </location>
</feature>
<keyword evidence="8" id="KW-0804">Transcription</keyword>
<dbReference type="Proteomes" id="UP000204391">
    <property type="component" value="Chromosome"/>
</dbReference>
<gene>
    <name evidence="11" type="primary">rpoN</name>
    <name evidence="11" type="ORF">CFK40_14430</name>
</gene>
<dbReference type="KEGG" id="vne:CFK40_14430"/>
<evidence type="ECO:0000256" key="1">
    <source>
        <dbReference type="ARBA" id="ARBA00008798"/>
    </source>
</evidence>
<organism evidence="11 12">
    <name type="scientific">Virgibacillus necropolis</name>
    <dbReference type="NCBI Taxonomy" id="163877"/>
    <lineage>
        <taxon>Bacteria</taxon>
        <taxon>Bacillati</taxon>
        <taxon>Bacillota</taxon>
        <taxon>Bacilli</taxon>
        <taxon>Bacillales</taxon>
        <taxon>Bacillaceae</taxon>
        <taxon>Virgibacillus</taxon>
    </lineage>
</organism>
<keyword evidence="4" id="KW-0548">Nucleotidyltransferase</keyword>
<dbReference type="PANTHER" id="PTHR32248:SF4">
    <property type="entry name" value="RNA POLYMERASE SIGMA-54 FACTOR"/>
    <property type="match status" value="1"/>
</dbReference>
<dbReference type="PROSITE" id="PS00718">
    <property type="entry name" value="SIGMA54_2"/>
    <property type="match status" value="1"/>
</dbReference>
<dbReference type="Pfam" id="PF00309">
    <property type="entry name" value="Sigma54_AID"/>
    <property type="match status" value="1"/>
</dbReference>
<evidence type="ECO:0000313" key="12">
    <source>
        <dbReference type="Proteomes" id="UP000204391"/>
    </source>
</evidence>
<evidence type="ECO:0000256" key="4">
    <source>
        <dbReference type="ARBA" id="ARBA00022695"/>
    </source>
</evidence>
<dbReference type="Pfam" id="PF04552">
    <property type="entry name" value="Sigma54_DBD"/>
    <property type="match status" value="1"/>
</dbReference>
<keyword evidence="2" id="KW-0240">DNA-directed RNA polymerase</keyword>
<dbReference type="Gene3D" id="1.10.10.1330">
    <property type="entry name" value="RNA polymerase sigma-54 factor, core-binding domain"/>
    <property type="match status" value="1"/>
</dbReference>
<evidence type="ECO:0000259" key="10">
    <source>
        <dbReference type="Pfam" id="PF04963"/>
    </source>
</evidence>
<name>A0A221MEX9_9BACI</name>
<dbReference type="GO" id="GO:0001216">
    <property type="term" value="F:DNA-binding transcription activator activity"/>
    <property type="evidence" value="ECO:0007669"/>
    <property type="project" value="InterPro"/>
</dbReference>
<dbReference type="GO" id="GO:0016779">
    <property type="term" value="F:nucleotidyltransferase activity"/>
    <property type="evidence" value="ECO:0007669"/>
    <property type="project" value="UniProtKB-KW"/>
</dbReference>
<dbReference type="GO" id="GO:0000428">
    <property type="term" value="C:DNA-directed RNA polymerase complex"/>
    <property type="evidence" value="ECO:0007669"/>
    <property type="project" value="UniProtKB-KW"/>
</dbReference>
<evidence type="ECO:0000256" key="8">
    <source>
        <dbReference type="ARBA" id="ARBA00023163"/>
    </source>
</evidence>
<evidence type="ECO:0000256" key="5">
    <source>
        <dbReference type="ARBA" id="ARBA00023015"/>
    </source>
</evidence>
<comment type="similarity">
    <text evidence="1">Belongs to the sigma-54 factor family.</text>
</comment>